<dbReference type="Gene3D" id="1.10.8.60">
    <property type="match status" value="1"/>
</dbReference>
<dbReference type="SMART" id="SM00382">
    <property type="entry name" value="AAA"/>
    <property type="match status" value="1"/>
</dbReference>
<evidence type="ECO:0000259" key="3">
    <source>
        <dbReference type="SMART" id="SM00382"/>
    </source>
</evidence>
<evidence type="ECO:0000313" key="5">
    <source>
        <dbReference type="Proteomes" id="UP000236845"/>
    </source>
</evidence>
<dbReference type="CDD" id="cd00009">
    <property type="entry name" value="AAA"/>
    <property type="match status" value="1"/>
</dbReference>
<sequence length="319" mass="35408">MNATLIGIITAVALALAVLLLRRQTEGSSFTTGKILGLYSKDLTALANAGKLDPVIGRKHEIYRVIEILSRRTKNNPVLIGKSGVGKTAIIEELANELAHGNVPEILKTKRVLALDLSGLVAGTKYRGEFEKRLKALVDEIIAAQRHVILFIDEIHTLAEAGEATGSIDAADILKPALARGELQVIGATTMEEYQKYVEKDQTLERRFQPIIVEEPNPDQTLEILKGLRLKYENYHHVKYSDEILEAIVLLAYKHLQERVFPDKAIDIMDEAGSRVHLAQVEAGKTDNFVAEVTLEDLKIIVDNLVELPQQKARQQSLK</sequence>
<evidence type="ECO:0000313" key="4">
    <source>
        <dbReference type="EMBL" id="PIS40870.1"/>
    </source>
</evidence>
<keyword evidence="2" id="KW-0067">ATP-binding</keyword>
<dbReference type="SUPFAM" id="SSF52540">
    <property type="entry name" value="P-loop containing nucleoside triphosphate hydrolases"/>
    <property type="match status" value="1"/>
</dbReference>
<dbReference type="GO" id="GO:0005524">
    <property type="term" value="F:ATP binding"/>
    <property type="evidence" value="ECO:0007669"/>
    <property type="project" value="UniProtKB-KW"/>
</dbReference>
<dbReference type="AlphaFoldDB" id="A0A2H0YQY0"/>
<dbReference type="Proteomes" id="UP000236845">
    <property type="component" value="Unassembled WGS sequence"/>
</dbReference>
<reference evidence="5" key="1">
    <citation type="submission" date="2017-09" db="EMBL/GenBank/DDBJ databases">
        <title>Depth-based differentiation of microbial function through sediment-hosted aquifers and enrichment of novel symbionts in the deep terrestrial subsurface.</title>
        <authorList>
            <person name="Probst A.J."/>
            <person name="Ladd B."/>
            <person name="Jarett J.K."/>
            <person name="Geller-Mcgrath D.E."/>
            <person name="Sieber C.M.K."/>
            <person name="Emerson J.B."/>
            <person name="Anantharaman K."/>
            <person name="Thomas B.C."/>
            <person name="Malmstrom R."/>
            <person name="Stieglmeier M."/>
            <person name="Klingl A."/>
            <person name="Woyke T."/>
            <person name="Ryan C.M."/>
            <person name="Banfield J.F."/>
        </authorList>
    </citation>
    <scope>NUCLEOTIDE SEQUENCE [LARGE SCALE GENOMIC DNA]</scope>
</reference>
<dbReference type="InterPro" id="IPR050130">
    <property type="entry name" value="ClpA_ClpB"/>
</dbReference>
<dbReference type="InterPro" id="IPR003593">
    <property type="entry name" value="AAA+_ATPase"/>
</dbReference>
<accession>A0A2H0YQY0</accession>
<dbReference type="PANTHER" id="PTHR11638:SF175">
    <property type="entry name" value="ATP-DEPENDENT CLP PROTEASE, ATP-BINDING SUBUNIT CLPC"/>
    <property type="match status" value="1"/>
</dbReference>
<dbReference type="GO" id="GO:0016887">
    <property type="term" value="F:ATP hydrolysis activity"/>
    <property type="evidence" value="ECO:0007669"/>
    <property type="project" value="InterPro"/>
</dbReference>
<dbReference type="InterPro" id="IPR003959">
    <property type="entry name" value="ATPase_AAA_core"/>
</dbReference>
<dbReference type="InterPro" id="IPR027417">
    <property type="entry name" value="P-loop_NTPase"/>
</dbReference>
<dbReference type="FunFam" id="3.40.50.300:FF:000010">
    <property type="entry name" value="Chaperone clpB 1, putative"/>
    <property type="match status" value="1"/>
</dbReference>
<organism evidence="4 5">
    <name type="scientific">Candidatus Kerfeldbacteria bacterium CG08_land_8_20_14_0_20_43_14</name>
    <dbReference type="NCBI Taxonomy" id="2014246"/>
    <lineage>
        <taxon>Bacteria</taxon>
        <taxon>Candidatus Kerfeldiibacteriota</taxon>
    </lineage>
</organism>
<proteinExistence type="predicted"/>
<dbReference type="PANTHER" id="PTHR11638">
    <property type="entry name" value="ATP-DEPENDENT CLP PROTEASE"/>
    <property type="match status" value="1"/>
</dbReference>
<dbReference type="GO" id="GO:0005737">
    <property type="term" value="C:cytoplasm"/>
    <property type="evidence" value="ECO:0007669"/>
    <property type="project" value="TreeGrafter"/>
</dbReference>
<dbReference type="Gene3D" id="3.40.50.300">
    <property type="entry name" value="P-loop containing nucleotide triphosphate hydrolases"/>
    <property type="match status" value="1"/>
</dbReference>
<keyword evidence="1" id="KW-0547">Nucleotide-binding</keyword>
<dbReference type="Pfam" id="PF17871">
    <property type="entry name" value="AAA_lid_9"/>
    <property type="match status" value="1"/>
</dbReference>
<dbReference type="InterPro" id="IPR041546">
    <property type="entry name" value="ClpA/ClpB_AAA_lid"/>
</dbReference>
<dbReference type="EMBL" id="PEXW01000020">
    <property type="protein sequence ID" value="PIS40870.1"/>
    <property type="molecule type" value="Genomic_DNA"/>
</dbReference>
<name>A0A2H0YQY0_9BACT</name>
<dbReference type="GO" id="GO:0034605">
    <property type="term" value="P:cellular response to heat"/>
    <property type="evidence" value="ECO:0007669"/>
    <property type="project" value="TreeGrafter"/>
</dbReference>
<protein>
    <recommendedName>
        <fullName evidence="3">AAA+ ATPase domain-containing protein</fullName>
    </recommendedName>
</protein>
<evidence type="ECO:0000256" key="1">
    <source>
        <dbReference type="ARBA" id="ARBA00022741"/>
    </source>
</evidence>
<dbReference type="Pfam" id="PF00004">
    <property type="entry name" value="AAA"/>
    <property type="match status" value="1"/>
</dbReference>
<feature type="domain" description="AAA+ ATPase" evidence="3">
    <location>
        <begin position="73"/>
        <end position="219"/>
    </location>
</feature>
<gene>
    <name evidence="4" type="ORF">COT26_01035</name>
</gene>
<comment type="caution">
    <text evidence="4">The sequence shown here is derived from an EMBL/GenBank/DDBJ whole genome shotgun (WGS) entry which is preliminary data.</text>
</comment>
<evidence type="ECO:0000256" key="2">
    <source>
        <dbReference type="ARBA" id="ARBA00022840"/>
    </source>
</evidence>